<reference evidence="1" key="2">
    <citation type="journal article" date="2021" name="Genome Biol. Evol.">
        <title>Developing a high-quality reference genome for a parasitic bivalve with doubly uniparental inheritance (Bivalvia: Unionida).</title>
        <authorList>
            <person name="Smith C.H."/>
        </authorList>
    </citation>
    <scope>NUCLEOTIDE SEQUENCE</scope>
    <source>
        <strain evidence="1">CHS0354</strain>
        <tissue evidence="1">Mantle</tissue>
    </source>
</reference>
<comment type="caution">
    <text evidence="1">The sequence shown here is derived from an EMBL/GenBank/DDBJ whole genome shotgun (WGS) entry which is preliminary data.</text>
</comment>
<accession>A0AAE0S1A8</accession>
<reference evidence="1" key="1">
    <citation type="journal article" date="2021" name="Genome Biol. Evol.">
        <title>A High-Quality Reference Genome for a Parasitic Bivalve with Doubly Uniparental Inheritance (Bivalvia: Unionida).</title>
        <authorList>
            <person name="Smith C.H."/>
        </authorList>
    </citation>
    <scope>NUCLEOTIDE SEQUENCE</scope>
    <source>
        <strain evidence="1">CHS0354</strain>
    </source>
</reference>
<proteinExistence type="predicted"/>
<dbReference type="EMBL" id="JAEAOA010002335">
    <property type="protein sequence ID" value="KAK3583383.1"/>
    <property type="molecule type" value="Genomic_DNA"/>
</dbReference>
<feature type="non-terminal residue" evidence="1">
    <location>
        <position position="52"/>
    </location>
</feature>
<keyword evidence="2" id="KW-1185">Reference proteome</keyword>
<protein>
    <submittedName>
        <fullName evidence="1">Uncharacterized protein</fullName>
    </submittedName>
</protein>
<dbReference type="Proteomes" id="UP001195483">
    <property type="component" value="Unassembled WGS sequence"/>
</dbReference>
<sequence length="52" mass="6076">MQSQFQHRYSSVVSQAGINYIDARKYLRDLGKWDINVGLNQLPVYDQVILFS</sequence>
<gene>
    <name evidence="1" type="ORF">CHS0354_040346</name>
</gene>
<reference evidence="1" key="3">
    <citation type="submission" date="2023-05" db="EMBL/GenBank/DDBJ databases">
        <authorList>
            <person name="Smith C.H."/>
        </authorList>
    </citation>
    <scope>NUCLEOTIDE SEQUENCE</scope>
    <source>
        <strain evidence="1">CHS0354</strain>
        <tissue evidence="1">Mantle</tissue>
    </source>
</reference>
<name>A0AAE0S1A8_9BIVA</name>
<dbReference type="AlphaFoldDB" id="A0AAE0S1A8"/>
<organism evidence="1 2">
    <name type="scientific">Potamilus streckersoni</name>
    <dbReference type="NCBI Taxonomy" id="2493646"/>
    <lineage>
        <taxon>Eukaryota</taxon>
        <taxon>Metazoa</taxon>
        <taxon>Spiralia</taxon>
        <taxon>Lophotrochozoa</taxon>
        <taxon>Mollusca</taxon>
        <taxon>Bivalvia</taxon>
        <taxon>Autobranchia</taxon>
        <taxon>Heteroconchia</taxon>
        <taxon>Palaeoheterodonta</taxon>
        <taxon>Unionida</taxon>
        <taxon>Unionoidea</taxon>
        <taxon>Unionidae</taxon>
        <taxon>Ambleminae</taxon>
        <taxon>Lampsilini</taxon>
        <taxon>Potamilus</taxon>
    </lineage>
</organism>
<evidence type="ECO:0000313" key="1">
    <source>
        <dbReference type="EMBL" id="KAK3583383.1"/>
    </source>
</evidence>
<evidence type="ECO:0000313" key="2">
    <source>
        <dbReference type="Proteomes" id="UP001195483"/>
    </source>
</evidence>